<accession>A0A6A2ZNB3</accession>
<evidence type="ECO:0000313" key="2">
    <source>
        <dbReference type="Proteomes" id="UP000436088"/>
    </source>
</evidence>
<sequence length="368" mass="42244">MKLFSLSTMAEGYRCSRSGMVLSLVGFLLMLQLYFVARSTDAVSGDGQLRVCRRSLAQVEEENTQVPFHRTKRFLQAAKRRQKQPATLVDEFLDENFPLRRVFFPDMTTAIKTVNGDNYYRPGNIWLDTEVNPIQAHGGGVLYDEISSTYYWYGEYKDVPEGSTTGRMHIDTGNYSKACVGVAISDSPTGPFDYLRSLRPHGRDSRDMTVFKHDDGVAYLIYSSKSNSELHIGPLTNDYLDVQPDMQRILVGLRRKPRLFLSTVDTRFCPGSYVSHHAHYEHLHDMRSRLELRSNRRDEPYRMIREKSQFDPIPMTYEELLLTRIEKNLVTSVQSKPKESPNPDGYDVDHVCSYHIEAPSIPLRTVGH</sequence>
<comment type="caution">
    <text evidence="1">The sequence shown here is derived from an EMBL/GenBank/DDBJ whole genome shotgun (WGS) entry which is preliminary data.</text>
</comment>
<dbReference type="SUPFAM" id="SSF75005">
    <property type="entry name" value="Arabinanase/levansucrase/invertase"/>
    <property type="match status" value="1"/>
</dbReference>
<dbReference type="AlphaFoldDB" id="A0A6A2ZNB3"/>
<dbReference type="EMBL" id="VEPZ02001120">
    <property type="protein sequence ID" value="KAE8693358.1"/>
    <property type="molecule type" value="Genomic_DNA"/>
</dbReference>
<dbReference type="Proteomes" id="UP000436088">
    <property type="component" value="Unassembled WGS sequence"/>
</dbReference>
<gene>
    <name evidence="1" type="ORF">F3Y22_tig00110813pilonHSYRG00245</name>
</gene>
<organism evidence="1 2">
    <name type="scientific">Hibiscus syriacus</name>
    <name type="common">Rose of Sharon</name>
    <dbReference type="NCBI Taxonomy" id="106335"/>
    <lineage>
        <taxon>Eukaryota</taxon>
        <taxon>Viridiplantae</taxon>
        <taxon>Streptophyta</taxon>
        <taxon>Embryophyta</taxon>
        <taxon>Tracheophyta</taxon>
        <taxon>Spermatophyta</taxon>
        <taxon>Magnoliopsida</taxon>
        <taxon>eudicotyledons</taxon>
        <taxon>Gunneridae</taxon>
        <taxon>Pentapetalae</taxon>
        <taxon>rosids</taxon>
        <taxon>malvids</taxon>
        <taxon>Malvales</taxon>
        <taxon>Malvaceae</taxon>
        <taxon>Malvoideae</taxon>
        <taxon>Hibiscus</taxon>
    </lineage>
</organism>
<dbReference type="Gene3D" id="2.115.10.20">
    <property type="entry name" value="Glycosyl hydrolase domain, family 43"/>
    <property type="match status" value="2"/>
</dbReference>
<reference evidence="1" key="1">
    <citation type="submission" date="2019-09" db="EMBL/GenBank/DDBJ databases">
        <title>Draft genome information of white flower Hibiscus syriacus.</title>
        <authorList>
            <person name="Kim Y.-M."/>
        </authorList>
    </citation>
    <scope>NUCLEOTIDE SEQUENCE [LARGE SCALE GENOMIC DNA]</scope>
    <source>
        <strain evidence="1">YM2019G1</strain>
    </source>
</reference>
<dbReference type="GO" id="GO:0016787">
    <property type="term" value="F:hydrolase activity"/>
    <property type="evidence" value="ECO:0007669"/>
    <property type="project" value="UniProtKB-KW"/>
</dbReference>
<protein>
    <submittedName>
        <fullName evidence="1">Glycosyl hydrolase family protein 43 isoform 2</fullName>
    </submittedName>
</protein>
<keyword evidence="2" id="KW-1185">Reference proteome</keyword>
<dbReference type="PANTHER" id="PTHR22925:SF3">
    <property type="entry name" value="GLYCOSYL HYDROLASE FAMILY PROTEIN 43"/>
    <property type="match status" value="1"/>
</dbReference>
<dbReference type="PANTHER" id="PTHR22925">
    <property type="entry name" value="GLYCOSYL HYDROLASE 43 FAMILY MEMBER"/>
    <property type="match status" value="1"/>
</dbReference>
<name>A0A6A2ZNB3_HIBSY</name>
<evidence type="ECO:0000313" key="1">
    <source>
        <dbReference type="EMBL" id="KAE8693358.1"/>
    </source>
</evidence>
<proteinExistence type="predicted"/>
<keyword evidence="1" id="KW-0378">Hydrolase</keyword>
<dbReference type="InterPro" id="IPR023296">
    <property type="entry name" value="Glyco_hydro_beta-prop_sf"/>
</dbReference>